<evidence type="ECO:0000256" key="14">
    <source>
        <dbReference type="ARBA" id="ARBA00022963"/>
    </source>
</evidence>
<keyword evidence="11" id="KW-0732">Signal</keyword>
<keyword evidence="8" id="KW-1134">Transmembrane beta strand</keyword>
<comment type="catalytic activity">
    <reaction evidence="1 20">
        <text>a 1,2-diacyl-sn-glycero-3-phosphocholine + H2O = a 2-acyl-sn-glycero-3-phosphocholine + a fatty acid + H(+)</text>
        <dbReference type="Rhea" id="RHEA:18689"/>
        <dbReference type="ChEBI" id="CHEBI:15377"/>
        <dbReference type="ChEBI" id="CHEBI:15378"/>
        <dbReference type="ChEBI" id="CHEBI:28868"/>
        <dbReference type="ChEBI" id="CHEBI:57643"/>
        <dbReference type="ChEBI" id="CHEBI:57875"/>
        <dbReference type="EC" id="3.1.1.32"/>
    </reaction>
</comment>
<dbReference type="EMBL" id="VOLQ01000051">
    <property type="protein sequence ID" value="TWX63162.1"/>
    <property type="molecule type" value="Genomic_DNA"/>
</dbReference>
<feature type="active site" description="Proton acceptor" evidence="18">
    <location>
        <position position="151"/>
    </location>
</feature>
<organism evidence="22 24">
    <name type="scientific">Colwellia hornerae</name>
    <dbReference type="NCBI Taxonomy" id="89402"/>
    <lineage>
        <taxon>Bacteria</taxon>
        <taxon>Pseudomonadati</taxon>
        <taxon>Pseudomonadota</taxon>
        <taxon>Gammaproteobacteria</taxon>
        <taxon>Alteromonadales</taxon>
        <taxon>Colwelliaceae</taxon>
        <taxon>Colwellia</taxon>
    </lineage>
</organism>
<feature type="binding site" description="in dimeric form" evidence="19">
    <location>
        <position position="161"/>
    </location>
    <ligand>
        <name>Ca(2+)</name>
        <dbReference type="ChEBI" id="CHEBI:29108"/>
        <label>1</label>
    </ligand>
</feature>
<keyword evidence="14 20" id="KW-0442">Lipid degradation</keyword>
<keyword evidence="16" id="KW-0472">Membrane</keyword>
<dbReference type="AlphaFoldDB" id="A0A5C6Q300"/>
<dbReference type="InterPro" id="IPR003187">
    <property type="entry name" value="PLipase_A1"/>
</dbReference>
<evidence type="ECO:0000256" key="8">
    <source>
        <dbReference type="ARBA" id="ARBA00022452"/>
    </source>
</evidence>
<comment type="subunit">
    <text evidence="4 20">Homodimer; dimerization is reversible, and the dimeric form is the active one.</text>
</comment>
<dbReference type="GO" id="GO:0005509">
    <property type="term" value="F:calcium ion binding"/>
    <property type="evidence" value="ECO:0007669"/>
    <property type="project" value="TreeGrafter"/>
</dbReference>
<keyword evidence="23" id="KW-1185">Reference proteome</keyword>
<reference evidence="22 24" key="1">
    <citation type="submission" date="2019-07" db="EMBL/GenBank/DDBJ databases">
        <title>Genomes of sea-ice associated Colwellia species.</title>
        <authorList>
            <person name="Bowman J.P."/>
        </authorList>
    </citation>
    <scope>NUCLEOTIDE SEQUENCE [LARGE SCALE GENOMIC DNA]</scope>
    <source>
        <strain evidence="21 23">ACAM 607</strain>
        <strain evidence="22 24">IC036</strain>
    </source>
</reference>
<dbReference type="PRINTS" id="PR01486">
    <property type="entry name" value="PHPHLIPASEA1"/>
</dbReference>
<evidence type="ECO:0000256" key="11">
    <source>
        <dbReference type="ARBA" id="ARBA00022729"/>
    </source>
</evidence>
<dbReference type="EC" id="3.1.1.4" evidence="6 20"/>
<evidence type="ECO:0000256" key="10">
    <source>
        <dbReference type="ARBA" id="ARBA00022723"/>
    </source>
</evidence>
<evidence type="ECO:0000313" key="23">
    <source>
        <dbReference type="Proteomes" id="UP000321525"/>
    </source>
</evidence>
<evidence type="ECO:0000256" key="18">
    <source>
        <dbReference type="PIRSR" id="PIRSR603187-1"/>
    </source>
</evidence>
<feature type="active site" description="Nucleophile" evidence="18">
    <location>
        <position position="153"/>
    </location>
</feature>
<evidence type="ECO:0000256" key="5">
    <source>
        <dbReference type="ARBA" id="ARBA00013179"/>
    </source>
</evidence>
<evidence type="ECO:0000313" key="21">
    <source>
        <dbReference type="EMBL" id="TWX58346.1"/>
    </source>
</evidence>
<keyword evidence="9" id="KW-0812">Transmembrane</keyword>
<evidence type="ECO:0000256" key="12">
    <source>
        <dbReference type="ARBA" id="ARBA00022801"/>
    </source>
</evidence>
<dbReference type="GO" id="GO:0009279">
    <property type="term" value="C:cell outer membrane"/>
    <property type="evidence" value="ECO:0007669"/>
    <property type="project" value="UniProtKB-SubCell"/>
</dbReference>
<evidence type="ECO:0000256" key="20">
    <source>
        <dbReference type="RuleBase" id="RU366027"/>
    </source>
</evidence>
<dbReference type="SUPFAM" id="SSF56931">
    <property type="entry name" value="Outer membrane phospholipase A (OMPLA)"/>
    <property type="match status" value="1"/>
</dbReference>
<evidence type="ECO:0000256" key="9">
    <source>
        <dbReference type="ARBA" id="ARBA00022692"/>
    </source>
</evidence>
<sequence>MILFLPQLLMAEEAIIVVKQEKSILEKREQALLKTTANPFSISQHRLNYLLPVSYISKPGTRSVEELNNDNVDNVEAKYQISIKFPIYLPKTDASGLYFGFTAVSYWQLYNSEASKPFRETNYEPELFYSWQQKNRILGFEFNQIQFGINHQSNGRSGLSSRSWNRVFASLVFSDENAFYYIKAWHRLAEDKKETPLAVIGDDNPDITDYLGHMEFGIGTQLGKFNLFSALRNNLKLNDNKGSVELNLSYSLTEGYDFLIQYFNGYGDSLIDYDRHQQRISLGMQMKFL</sequence>
<gene>
    <name evidence="21" type="ORF">ESZ26_11675</name>
    <name evidence="22" type="ORF">ESZ27_17725</name>
</gene>
<accession>A0A5C6Q300</accession>
<proteinExistence type="inferred from homology"/>
<name>A0A5C6Q300_9GAMM</name>
<evidence type="ECO:0000256" key="3">
    <source>
        <dbReference type="ARBA" id="ARBA00010525"/>
    </source>
</evidence>
<feature type="binding site" description="in dimeric form" evidence="19">
    <location>
        <position position="115"/>
    </location>
    <ligand>
        <name>Ca(2+)</name>
        <dbReference type="ChEBI" id="CHEBI:29108"/>
        <label>1</label>
    </ligand>
</feature>
<keyword evidence="12 20" id="KW-0378">Hydrolase</keyword>
<dbReference type="OrthoDB" id="188433at2"/>
<feature type="binding site" description="in dimeric form" evidence="19">
    <location>
        <position position="156"/>
    </location>
    <ligand>
        <name>Ca(2+)</name>
        <dbReference type="ChEBI" id="CHEBI:29108"/>
        <label>1</label>
    </ligand>
</feature>
<keyword evidence="15 20" id="KW-0443">Lipid metabolism</keyword>
<dbReference type="EMBL" id="VOLR01000015">
    <property type="protein sequence ID" value="TWX58346.1"/>
    <property type="molecule type" value="Genomic_DNA"/>
</dbReference>
<dbReference type="Pfam" id="PF02253">
    <property type="entry name" value="PLA1"/>
    <property type="match status" value="1"/>
</dbReference>
<dbReference type="CDD" id="cd00541">
    <property type="entry name" value="OMPLA"/>
    <property type="match status" value="1"/>
</dbReference>
<evidence type="ECO:0000256" key="15">
    <source>
        <dbReference type="ARBA" id="ARBA00023098"/>
    </source>
</evidence>
<dbReference type="GO" id="GO:0008970">
    <property type="term" value="F:phospholipase A1 activity"/>
    <property type="evidence" value="ECO:0007669"/>
    <property type="project" value="UniProtKB-EC"/>
</dbReference>
<dbReference type="PANTHER" id="PTHR40457:SF1">
    <property type="entry name" value="PHOSPHOLIPASE A1"/>
    <property type="match status" value="1"/>
</dbReference>
<dbReference type="GO" id="GO:0016042">
    <property type="term" value="P:lipid catabolic process"/>
    <property type="evidence" value="ECO:0007669"/>
    <property type="project" value="UniProtKB-KW"/>
</dbReference>
<dbReference type="GO" id="GO:0004623">
    <property type="term" value="F:phospholipase A2 activity"/>
    <property type="evidence" value="ECO:0007669"/>
    <property type="project" value="UniProtKB-EC"/>
</dbReference>
<comment type="catalytic activity">
    <reaction evidence="2 20">
        <text>a 1,2-diacyl-sn-glycero-3-phosphocholine + H2O = a 1-acyl-sn-glycero-3-phosphocholine + a fatty acid + H(+)</text>
        <dbReference type="Rhea" id="RHEA:15801"/>
        <dbReference type="ChEBI" id="CHEBI:15377"/>
        <dbReference type="ChEBI" id="CHEBI:15378"/>
        <dbReference type="ChEBI" id="CHEBI:28868"/>
        <dbReference type="ChEBI" id="CHEBI:57643"/>
        <dbReference type="ChEBI" id="CHEBI:58168"/>
        <dbReference type="EC" id="3.1.1.4"/>
    </reaction>
</comment>
<comment type="subcellular location">
    <subcellularLocation>
        <location evidence="20">Cell outer membrane</location>
        <topology evidence="20">Multi-pass membrane protein</topology>
    </subcellularLocation>
    <text evidence="20">One of the very few enzymes located there.</text>
</comment>
<evidence type="ECO:0000256" key="4">
    <source>
        <dbReference type="ARBA" id="ARBA00011702"/>
    </source>
</evidence>
<keyword evidence="17 20" id="KW-0998">Cell outer membrane</keyword>
<dbReference type="Proteomes" id="UP000321525">
    <property type="component" value="Unassembled WGS sequence"/>
</dbReference>
<comment type="similarity">
    <text evidence="3 20">Belongs to the phospholipase A1 family.</text>
</comment>
<feature type="binding site" description="in dimeric form" evidence="19">
    <location>
        <position position="203"/>
    </location>
    <ligand>
        <name>Ca(2+)</name>
        <dbReference type="ChEBI" id="CHEBI:29108"/>
        <label>1</label>
    </ligand>
</feature>
<evidence type="ECO:0000256" key="19">
    <source>
        <dbReference type="PIRSR" id="PIRSR603187-2"/>
    </source>
</evidence>
<comment type="cofactor">
    <cofactor evidence="20">
        <name>Ca(2+)</name>
        <dbReference type="ChEBI" id="CHEBI:29108"/>
    </cofactor>
    <text evidence="20">Binds 1 Ca(2+) ion per monomer. In the dimeric form the Ca(2+) is bound by different amino acids with binding of each Ca(2+) shared with ligands coming from each monomer. The Ca(2+) ion may have a role in catalysis.</text>
</comment>
<evidence type="ECO:0000256" key="17">
    <source>
        <dbReference type="ARBA" id="ARBA00023237"/>
    </source>
</evidence>
<keyword evidence="13 19" id="KW-0106">Calcium</keyword>
<evidence type="ECO:0000313" key="24">
    <source>
        <dbReference type="Proteomes" id="UP000321917"/>
    </source>
</evidence>
<dbReference type="RefSeq" id="WP_146799693.1">
    <property type="nucleotide sequence ID" value="NZ_VOLP01000014.1"/>
</dbReference>
<dbReference type="PANTHER" id="PTHR40457">
    <property type="entry name" value="PHOSPHOLIPASE A1"/>
    <property type="match status" value="1"/>
</dbReference>
<protein>
    <recommendedName>
        <fullName evidence="7 20">Phospholipase A1</fullName>
        <ecNumber evidence="5 20">3.1.1.32</ecNumber>
        <ecNumber evidence="6 20">3.1.1.4</ecNumber>
    </recommendedName>
    <alternativeName>
        <fullName evidence="20">Phosphatidylcholine 1-acylhydrolase</fullName>
    </alternativeName>
</protein>
<evidence type="ECO:0000256" key="6">
    <source>
        <dbReference type="ARBA" id="ARBA00013278"/>
    </source>
</evidence>
<comment type="caution">
    <text evidence="22">The sequence shown here is derived from an EMBL/GenBank/DDBJ whole genome shotgun (WGS) entry which is preliminary data.</text>
</comment>
<comment type="function">
    <text evidence="20">Hydrolysis of phosphatidylcholine with phospholipase A2 (EC 3.1.1.4) and phospholipase A1 (EC 3.1.1.32) activities.</text>
</comment>
<evidence type="ECO:0000256" key="7">
    <source>
        <dbReference type="ARBA" id="ARBA00021726"/>
    </source>
</evidence>
<dbReference type="Gene3D" id="2.40.230.10">
    <property type="entry name" value="Phospholipase A1"/>
    <property type="match status" value="1"/>
</dbReference>
<dbReference type="EC" id="3.1.1.32" evidence="5 20"/>
<dbReference type="InterPro" id="IPR036541">
    <property type="entry name" value="PLipase_A1_sf"/>
</dbReference>
<evidence type="ECO:0000256" key="13">
    <source>
        <dbReference type="ARBA" id="ARBA00022837"/>
    </source>
</evidence>
<evidence type="ECO:0000256" key="2">
    <source>
        <dbReference type="ARBA" id="ARBA00001604"/>
    </source>
</evidence>
<evidence type="ECO:0000313" key="22">
    <source>
        <dbReference type="EMBL" id="TWX63162.1"/>
    </source>
</evidence>
<evidence type="ECO:0000256" key="1">
    <source>
        <dbReference type="ARBA" id="ARBA00000111"/>
    </source>
</evidence>
<keyword evidence="10 19" id="KW-0479">Metal-binding</keyword>
<evidence type="ECO:0000256" key="16">
    <source>
        <dbReference type="ARBA" id="ARBA00023136"/>
    </source>
</evidence>
<dbReference type="Proteomes" id="UP000321917">
    <property type="component" value="Unassembled WGS sequence"/>
</dbReference>